<dbReference type="KEGG" id="aba:Acid345_3644"/>
<evidence type="ECO:0000313" key="3">
    <source>
        <dbReference type="Proteomes" id="UP000002432"/>
    </source>
</evidence>
<dbReference type="HOGENOM" id="CLU_1641544_0_0_0"/>
<feature type="transmembrane region" description="Helical" evidence="1">
    <location>
        <begin position="91"/>
        <end position="110"/>
    </location>
</feature>
<evidence type="ECO:0000313" key="2">
    <source>
        <dbReference type="EMBL" id="ABF42645.1"/>
    </source>
</evidence>
<sequence>MPRAFPNPLRLVLVWLIIEFVACSFVVLATWKTLHDCKQSPCANEGKAMIWDARRGFAAVITITLLQPIGSAFMLSALSPGETRAGHLGKAVLVGALFVLVSSLVGWAVYSSYARPALWSLGNIFVEIFVTVPILQGLSALIGGISCGMIDWKFRGQPAHS</sequence>
<feature type="transmembrane region" description="Helical" evidence="1">
    <location>
        <begin position="57"/>
        <end position="79"/>
    </location>
</feature>
<dbReference type="STRING" id="204669.Acid345_3644"/>
<proteinExistence type="predicted"/>
<protein>
    <submittedName>
        <fullName evidence="2">Uncharacterized protein</fullName>
    </submittedName>
</protein>
<feature type="transmembrane region" description="Helical" evidence="1">
    <location>
        <begin position="122"/>
        <end position="145"/>
    </location>
</feature>
<keyword evidence="1" id="KW-0472">Membrane</keyword>
<keyword evidence="1" id="KW-0812">Transmembrane</keyword>
<gene>
    <name evidence="2" type="ordered locus">Acid345_3644</name>
</gene>
<evidence type="ECO:0000256" key="1">
    <source>
        <dbReference type="SAM" id="Phobius"/>
    </source>
</evidence>
<feature type="transmembrane region" description="Helical" evidence="1">
    <location>
        <begin position="12"/>
        <end position="31"/>
    </location>
</feature>
<dbReference type="Proteomes" id="UP000002432">
    <property type="component" value="Chromosome"/>
</dbReference>
<dbReference type="EMBL" id="CP000360">
    <property type="protein sequence ID" value="ABF42645.1"/>
    <property type="molecule type" value="Genomic_DNA"/>
</dbReference>
<organism evidence="2 3">
    <name type="scientific">Koribacter versatilis (strain Ellin345)</name>
    <dbReference type="NCBI Taxonomy" id="204669"/>
    <lineage>
        <taxon>Bacteria</taxon>
        <taxon>Pseudomonadati</taxon>
        <taxon>Acidobacteriota</taxon>
        <taxon>Terriglobia</taxon>
        <taxon>Terriglobales</taxon>
        <taxon>Candidatus Korobacteraceae</taxon>
        <taxon>Candidatus Korobacter</taxon>
    </lineage>
</organism>
<dbReference type="AlphaFoldDB" id="Q1IKF5"/>
<dbReference type="RefSeq" id="WP_011524444.1">
    <property type="nucleotide sequence ID" value="NC_008009.1"/>
</dbReference>
<dbReference type="EnsemblBacteria" id="ABF42645">
    <property type="protein sequence ID" value="ABF42645"/>
    <property type="gene ID" value="Acid345_3644"/>
</dbReference>
<name>Q1IKF5_KORVE</name>
<keyword evidence="1" id="KW-1133">Transmembrane helix</keyword>
<accession>Q1IKF5</accession>
<keyword evidence="3" id="KW-1185">Reference proteome</keyword>
<reference evidence="2 3" key="1">
    <citation type="journal article" date="2009" name="Appl. Environ. Microbiol.">
        <title>Three genomes from the phylum Acidobacteria provide insight into the lifestyles of these microorganisms in soils.</title>
        <authorList>
            <person name="Ward N.L."/>
            <person name="Challacombe J.F."/>
            <person name="Janssen P.H."/>
            <person name="Henrissat B."/>
            <person name="Coutinho P.M."/>
            <person name="Wu M."/>
            <person name="Xie G."/>
            <person name="Haft D.H."/>
            <person name="Sait M."/>
            <person name="Badger J."/>
            <person name="Barabote R.D."/>
            <person name="Bradley B."/>
            <person name="Brettin T.S."/>
            <person name="Brinkac L.M."/>
            <person name="Bruce D."/>
            <person name="Creasy T."/>
            <person name="Daugherty S.C."/>
            <person name="Davidsen T.M."/>
            <person name="DeBoy R.T."/>
            <person name="Detter J.C."/>
            <person name="Dodson R.J."/>
            <person name="Durkin A.S."/>
            <person name="Ganapathy A."/>
            <person name="Gwinn-Giglio M."/>
            <person name="Han C.S."/>
            <person name="Khouri H."/>
            <person name="Kiss H."/>
            <person name="Kothari S.P."/>
            <person name="Madupu R."/>
            <person name="Nelson K.E."/>
            <person name="Nelson W.C."/>
            <person name="Paulsen I."/>
            <person name="Penn K."/>
            <person name="Ren Q."/>
            <person name="Rosovitz M.J."/>
            <person name="Selengut J.D."/>
            <person name="Shrivastava S."/>
            <person name="Sullivan S.A."/>
            <person name="Tapia R."/>
            <person name="Thompson L.S."/>
            <person name="Watkins K.L."/>
            <person name="Yang Q."/>
            <person name="Yu C."/>
            <person name="Zafar N."/>
            <person name="Zhou L."/>
            <person name="Kuske C.R."/>
        </authorList>
    </citation>
    <scope>NUCLEOTIDE SEQUENCE [LARGE SCALE GENOMIC DNA]</scope>
    <source>
        <strain evidence="2 3">Ellin345</strain>
    </source>
</reference>